<keyword evidence="1" id="KW-0004">4Fe-4S</keyword>
<feature type="domain" description="4Fe-4S ferredoxin-type" evidence="6">
    <location>
        <begin position="75"/>
        <end position="104"/>
    </location>
</feature>
<evidence type="ECO:0000256" key="2">
    <source>
        <dbReference type="ARBA" id="ARBA00022723"/>
    </source>
</evidence>
<dbReference type="PROSITE" id="PS51379">
    <property type="entry name" value="4FE4S_FER_2"/>
    <property type="match status" value="8"/>
</dbReference>
<accession>F8ANH2</accession>
<keyword evidence="4" id="KW-0411">Iron-sulfur</keyword>
<organism evidence="7 8">
    <name type="scientific">Methanothermococcus okinawensis (strain DSM 14208 / JCM 11175 / IH1)</name>
    <dbReference type="NCBI Taxonomy" id="647113"/>
    <lineage>
        <taxon>Archaea</taxon>
        <taxon>Methanobacteriati</taxon>
        <taxon>Methanobacteriota</taxon>
        <taxon>Methanomada group</taxon>
        <taxon>Methanococci</taxon>
        <taxon>Methanococcales</taxon>
        <taxon>Methanococcaceae</taxon>
        <taxon>Methanothermococcus</taxon>
    </lineage>
</organism>
<feature type="domain" description="4Fe-4S ferredoxin-type" evidence="6">
    <location>
        <begin position="119"/>
        <end position="147"/>
    </location>
</feature>
<feature type="domain" description="4Fe-4S ferredoxin-type" evidence="6">
    <location>
        <begin position="148"/>
        <end position="178"/>
    </location>
</feature>
<gene>
    <name evidence="7" type="ordered locus">Metok_1056</name>
</gene>
<dbReference type="AlphaFoldDB" id="F8ANH2"/>
<dbReference type="Gene3D" id="3.30.70.20">
    <property type="match status" value="4"/>
</dbReference>
<dbReference type="InterPro" id="IPR017900">
    <property type="entry name" value="4Fe4S_Fe_S_CS"/>
</dbReference>
<dbReference type="SUPFAM" id="SSF46548">
    <property type="entry name" value="alpha-helical ferredoxin"/>
    <property type="match status" value="1"/>
</dbReference>
<dbReference type="PANTHER" id="PTHR43687">
    <property type="entry name" value="ADENYLYLSULFATE REDUCTASE, BETA SUBUNIT"/>
    <property type="match status" value="1"/>
</dbReference>
<proteinExistence type="predicted"/>
<feature type="compositionally biased region" description="Low complexity" evidence="5">
    <location>
        <begin position="223"/>
        <end position="243"/>
    </location>
</feature>
<dbReference type="OrthoDB" id="23478at2157"/>
<feature type="region of interest" description="Disordered" evidence="5">
    <location>
        <begin position="221"/>
        <end position="243"/>
    </location>
</feature>
<dbReference type="RefSeq" id="WP_013867210.1">
    <property type="nucleotide sequence ID" value="NC_015636.1"/>
</dbReference>
<dbReference type="GO" id="GO:0046872">
    <property type="term" value="F:metal ion binding"/>
    <property type="evidence" value="ECO:0007669"/>
    <property type="project" value="UniProtKB-KW"/>
</dbReference>
<feature type="domain" description="4Fe-4S ferredoxin-type" evidence="6">
    <location>
        <begin position="40"/>
        <end position="69"/>
    </location>
</feature>
<dbReference type="Pfam" id="PF13746">
    <property type="entry name" value="Fer4_18"/>
    <property type="match status" value="1"/>
</dbReference>
<evidence type="ECO:0000256" key="3">
    <source>
        <dbReference type="ARBA" id="ARBA00023004"/>
    </source>
</evidence>
<dbReference type="InterPro" id="IPR017896">
    <property type="entry name" value="4Fe4S_Fe-S-bd"/>
</dbReference>
<dbReference type="InterPro" id="IPR050572">
    <property type="entry name" value="Fe-S_Ferredoxin"/>
</dbReference>
<dbReference type="PANTHER" id="PTHR43687:SF1">
    <property type="entry name" value="FERREDOXIN III"/>
    <property type="match status" value="1"/>
</dbReference>
<feature type="domain" description="4Fe-4S ferredoxin-type" evidence="6">
    <location>
        <begin position="310"/>
        <end position="340"/>
    </location>
</feature>
<keyword evidence="2" id="KW-0479">Metal-binding</keyword>
<dbReference type="PROSITE" id="PS00198">
    <property type="entry name" value="4FE4S_FER_1"/>
    <property type="match status" value="4"/>
</dbReference>
<keyword evidence="3" id="KW-0408">Iron</keyword>
<dbReference type="STRING" id="647113.Metok_1056"/>
<dbReference type="SUPFAM" id="SSF54862">
    <property type="entry name" value="4Fe-4S ferredoxins"/>
    <property type="match status" value="2"/>
</dbReference>
<dbReference type="EMBL" id="CP002792">
    <property type="protein sequence ID" value="AEH07026.1"/>
    <property type="molecule type" value="Genomic_DNA"/>
</dbReference>
<dbReference type="HOGENOM" id="CLU_061721_0_0_2"/>
<dbReference type="Proteomes" id="UP000009296">
    <property type="component" value="Chromosome"/>
</dbReference>
<feature type="domain" description="4Fe-4S ferredoxin-type" evidence="6">
    <location>
        <begin position="248"/>
        <end position="268"/>
    </location>
</feature>
<evidence type="ECO:0000313" key="8">
    <source>
        <dbReference type="Proteomes" id="UP000009296"/>
    </source>
</evidence>
<protein>
    <submittedName>
        <fullName evidence="7">4Fe-4S ferredoxin iron-sulfur binding domain-containing protein</fullName>
    </submittedName>
</protein>
<keyword evidence="8" id="KW-1185">Reference proteome</keyword>
<dbReference type="GO" id="GO:0016491">
    <property type="term" value="F:oxidoreductase activity"/>
    <property type="evidence" value="ECO:0007669"/>
    <property type="project" value="UniProtKB-ARBA"/>
</dbReference>
<dbReference type="CDD" id="cd10549">
    <property type="entry name" value="MtMvhB_like"/>
    <property type="match status" value="2"/>
</dbReference>
<evidence type="ECO:0000256" key="5">
    <source>
        <dbReference type="SAM" id="MobiDB-lite"/>
    </source>
</evidence>
<feature type="domain" description="4Fe-4S ferredoxin-type" evidence="6">
    <location>
        <begin position="342"/>
        <end position="371"/>
    </location>
</feature>
<dbReference type="Pfam" id="PF12838">
    <property type="entry name" value="Fer4_7"/>
    <property type="match status" value="1"/>
</dbReference>
<dbReference type="GeneID" id="10773212"/>
<feature type="domain" description="4Fe-4S ferredoxin-type" evidence="6">
    <location>
        <begin position="269"/>
        <end position="301"/>
    </location>
</feature>
<reference evidence="7" key="1">
    <citation type="submission" date="2011-05" db="EMBL/GenBank/DDBJ databases">
        <title>Complete sequence of chromosome of Methanothermococcus okinawensis IH1.</title>
        <authorList>
            <consortium name="US DOE Joint Genome Institute"/>
            <person name="Lucas S."/>
            <person name="Han J."/>
            <person name="Lapidus A."/>
            <person name="Cheng J.-F."/>
            <person name="Goodwin L."/>
            <person name="Pitluck S."/>
            <person name="Peters L."/>
            <person name="Mikhailova N."/>
            <person name="Held B."/>
            <person name="Han C."/>
            <person name="Tapia R."/>
            <person name="Land M."/>
            <person name="Hauser L."/>
            <person name="Kyrpides N."/>
            <person name="Ivanova N."/>
            <person name="Pagani I."/>
            <person name="Sieprawska-Lupa M."/>
            <person name="Takai K."/>
            <person name="Miyazaki J."/>
            <person name="Whitman W."/>
            <person name="Woyke T."/>
        </authorList>
    </citation>
    <scope>NUCLEOTIDE SEQUENCE</scope>
    <source>
        <strain evidence="7">IH1</strain>
    </source>
</reference>
<dbReference type="GO" id="GO:0051539">
    <property type="term" value="F:4 iron, 4 sulfur cluster binding"/>
    <property type="evidence" value="ECO:0007669"/>
    <property type="project" value="UniProtKB-KW"/>
</dbReference>
<evidence type="ECO:0000313" key="7">
    <source>
        <dbReference type="EMBL" id="AEH07026.1"/>
    </source>
</evidence>
<dbReference type="eggNOG" id="arCOG02183">
    <property type="taxonomic scope" value="Archaea"/>
</dbReference>
<evidence type="ECO:0000259" key="6">
    <source>
        <dbReference type="PROSITE" id="PS51379"/>
    </source>
</evidence>
<evidence type="ECO:0000256" key="1">
    <source>
        <dbReference type="ARBA" id="ARBA00022485"/>
    </source>
</evidence>
<dbReference type="Pfam" id="PF14697">
    <property type="entry name" value="Fer4_21"/>
    <property type="match status" value="2"/>
</dbReference>
<dbReference type="KEGG" id="mok:Metok_1056"/>
<name>F8ANH2_METOI</name>
<evidence type="ECO:0000256" key="4">
    <source>
        <dbReference type="ARBA" id="ARBA00023014"/>
    </source>
</evidence>
<sequence length="426" mass="48325">MSSSIWYLYEFVRKKWIKKFLDAKTEEEIVIAPKRYRKVPPTVVYPEKCISCGACKGSCPSFAIELVNNPKYNKKIPEIDVGSCISCGNCVESCPTKVLEIGVLMKETEGLPWNVPKYTNLIIDEELCVNCSSCKLVCPVDAIDYNGVSHVIDKNICIGCNRCIDACPVIDAIKTYDEKILKEKIDKSQYLKFERLLTHENKECVKDNNKNLDANLAIKEENSSNGDSVGNNTNNNSNDNNKNNKISEIPRIVKSLCISCGNCVDVCPGYIDLKNYNVVECIKCGECIEVCPTNAMRIGEIPRIPKIRDKCYIIDENKCIGCRICYKVCNVDNAISISSETRLPYINPEYCVRCGLCYRECPVDAIGLTKTEEVFGRYKLRKIRDEFESIIRSDLEEFSKNYLMSKNDILEFAKAKANEELVKHRK</sequence>